<comment type="catalytic activity">
    <reaction evidence="7">
        <text>pyridoxine 5'-phosphate + O2 = pyridoxal 5'-phosphate + H2O2</text>
        <dbReference type="Rhea" id="RHEA:15149"/>
        <dbReference type="ChEBI" id="CHEBI:15379"/>
        <dbReference type="ChEBI" id="CHEBI:16240"/>
        <dbReference type="ChEBI" id="CHEBI:58589"/>
        <dbReference type="ChEBI" id="CHEBI:597326"/>
        <dbReference type="EC" id="1.4.3.5"/>
    </reaction>
</comment>
<dbReference type="Proteomes" id="UP000051643">
    <property type="component" value="Unassembled WGS sequence"/>
</dbReference>
<name>A0A0Q9ZM36_9FLAO</name>
<evidence type="ECO:0000256" key="8">
    <source>
        <dbReference type="PIRSR" id="PIRSR000190-1"/>
    </source>
</evidence>
<dbReference type="NCBIfam" id="NF004231">
    <property type="entry name" value="PRK05679.1"/>
    <property type="match status" value="1"/>
</dbReference>
<accession>A0A0Q9ZM36</accession>
<dbReference type="AlphaFoldDB" id="A0A0Q9ZM36"/>
<dbReference type="EMBL" id="LKTP01000002">
    <property type="protein sequence ID" value="KRG30228.1"/>
    <property type="molecule type" value="Genomic_DNA"/>
</dbReference>
<evidence type="ECO:0000256" key="2">
    <source>
        <dbReference type="ARBA" id="ARBA00011738"/>
    </source>
</evidence>
<dbReference type="Gene3D" id="2.30.110.10">
    <property type="entry name" value="Electron Transport, Fmn-binding Protein, Chain A"/>
    <property type="match status" value="1"/>
</dbReference>
<dbReference type="Pfam" id="PF01243">
    <property type="entry name" value="PNPOx_N"/>
    <property type="match status" value="1"/>
</dbReference>
<feature type="binding site" evidence="7 9">
    <location>
        <position position="187"/>
    </location>
    <ligand>
        <name>FMN</name>
        <dbReference type="ChEBI" id="CHEBI:58210"/>
    </ligand>
</feature>
<dbReference type="SUPFAM" id="SSF50475">
    <property type="entry name" value="FMN-binding split barrel"/>
    <property type="match status" value="1"/>
</dbReference>
<evidence type="ECO:0000259" key="11">
    <source>
        <dbReference type="Pfam" id="PF01243"/>
    </source>
</evidence>
<feature type="binding site" evidence="7 9">
    <location>
        <begin position="78"/>
        <end position="79"/>
    </location>
    <ligand>
        <name>FMN</name>
        <dbReference type="ChEBI" id="CHEBI:58210"/>
    </ligand>
</feature>
<dbReference type="NCBIfam" id="TIGR00558">
    <property type="entry name" value="pdxH"/>
    <property type="match status" value="1"/>
</dbReference>
<dbReference type="STRING" id="270918.APR42_13665"/>
<evidence type="ECO:0000256" key="1">
    <source>
        <dbReference type="ARBA" id="ARBA00007301"/>
    </source>
</evidence>
<comment type="subunit">
    <text evidence="2 7">Homodimer.</text>
</comment>
<evidence type="ECO:0000256" key="6">
    <source>
        <dbReference type="ARBA" id="ARBA00023096"/>
    </source>
</evidence>
<comment type="caution">
    <text evidence="7">Lacks conserved residue(s) required for the propagation of feature annotation.</text>
</comment>
<keyword evidence="5 7" id="KW-0560">Oxidoreductase</keyword>
<evidence type="ECO:0000256" key="3">
    <source>
        <dbReference type="ARBA" id="ARBA00022630"/>
    </source>
</evidence>
<evidence type="ECO:0000313" key="14">
    <source>
        <dbReference type="Proteomes" id="UP000051643"/>
    </source>
</evidence>
<feature type="binding site" evidence="7 9">
    <location>
        <begin position="63"/>
        <end position="68"/>
    </location>
    <ligand>
        <name>FMN</name>
        <dbReference type="ChEBI" id="CHEBI:58210"/>
    </ligand>
</feature>
<dbReference type="GO" id="GO:0008615">
    <property type="term" value="P:pyridoxine biosynthetic process"/>
    <property type="evidence" value="ECO:0007669"/>
    <property type="project" value="UniProtKB-UniRule"/>
</dbReference>
<feature type="coiled-coil region" evidence="10">
    <location>
        <begin position="142"/>
        <end position="169"/>
    </location>
</feature>
<feature type="domain" description="Pyridoxine 5'-phosphate oxidase dimerisation C-terminal" evidence="12">
    <location>
        <begin position="174"/>
        <end position="215"/>
    </location>
</feature>
<proteinExistence type="inferred from homology"/>
<keyword evidence="10" id="KW-0175">Coiled coil</keyword>
<dbReference type="HAMAP" id="MF_01629">
    <property type="entry name" value="PdxH"/>
    <property type="match status" value="1"/>
</dbReference>
<evidence type="ECO:0000256" key="5">
    <source>
        <dbReference type="ARBA" id="ARBA00023002"/>
    </source>
</evidence>
<dbReference type="PROSITE" id="PS01064">
    <property type="entry name" value="PYRIDOX_OXIDASE"/>
    <property type="match status" value="1"/>
</dbReference>
<keyword evidence="3 7" id="KW-0285">Flavoprotein</keyword>
<dbReference type="PIRSF" id="PIRSF000190">
    <property type="entry name" value="Pyd_amn-ph_oxd"/>
    <property type="match status" value="1"/>
</dbReference>
<sequence>MQKSLENYRQSYGKSELLEENIPSVPLPLFTAWFEEAEAHPKIAEVNAMSLATCGIEGFPKNRIVLLKSFGVNGFSFYTNYNSEKGKEIEENPRVCLSFFWPALERQVIIKGIAMKISEEESAAYFASRPRGSQLGAWASNQSNILGSREELELQLKEVEERYKNREVEKPQYWGGYLVTPRSFEFWQGRNNRLHDRIIYEFIEKDTWERNRLSP</sequence>
<protein>
    <recommendedName>
        <fullName evidence="7">Pyridoxine/pyridoxamine 5'-phosphate oxidase</fullName>
        <ecNumber evidence="7">1.4.3.5</ecNumber>
    </recommendedName>
    <alternativeName>
        <fullName evidence="7">PNP/PMP oxidase</fullName>
        <shortName evidence="7">PNPOx</shortName>
    </alternativeName>
    <alternativeName>
        <fullName evidence="7">Pyridoxal 5'-phosphate synthase</fullName>
    </alternativeName>
</protein>
<organism evidence="13 14">
    <name type="scientific">Salegentibacter mishustinae</name>
    <dbReference type="NCBI Taxonomy" id="270918"/>
    <lineage>
        <taxon>Bacteria</taxon>
        <taxon>Pseudomonadati</taxon>
        <taxon>Bacteroidota</taxon>
        <taxon>Flavobacteriia</taxon>
        <taxon>Flavobacteriales</taxon>
        <taxon>Flavobacteriaceae</taxon>
        <taxon>Salegentibacter</taxon>
    </lineage>
</organism>
<comment type="pathway">
    <text evidence="7">Cofactor metabolism; pyridoxal 5'-phosphate salvage; pyridoxal 5'-phosphate from pyridoxine 5'-phosphate: step 1/1.</text>
</comment>
<comment type="pathway">
    <text evidence="7">Cofactor metabolism; pyridoxal 5'-phosphate salvage; pyridoxal 5'-phosphate from pyridoxamine 5'-phosphate: step 1/1.</text>
</comment>
<dbReference type="EC" id="1.4.3.5" evidence="7"/>
<feature type="binding site" evidence="7 9">
    <location>
        <position position="107"/>
    </location>
    <ligand>
        <name>FMN</name>
        <dbReference type="ChEBI" id="CHEBI:58210"/>
    </ligand>
</feature>
<feature type="binding site" evidence="7 9">
    <location>
        <begin position="142"/>
        <end position="143"/>
    </location>
    <ligand>
        <name>FMN</name>
        <dbReference type="ChEBI" id="CHEBI:58210"/>
    </ligand>
</feature>
<feature type="binding site" evidence="7 8">
    <location>
        <position position="125"/>
    </location>
    <ligand>
        <name>substrate</name>
    </ligand>
</feature>
<evidence type="ECO:0000256" key="4">
    <source>
        <dbReference type="ARBA" id="ARBA00022643"/>
    </source>
</evidence>
<feature type="binding site" evidence="7 8">
    <location>
        <position position="129"/>
    </location>
    <ligand>
        <name>substrate</name>
    </ligand>
</feature>
<feature type="binding site" evidence="7 9">
    <location>
        <position position="197"/>
    </location>
    <ligand>
        <name>FMN</name>
        <dbReference type="ChEBI" id="CHEBI:58210"/>
    </ligand>
</feature>
<comment type="caution">
    <text evidence="13">The sequence shown here is derived from an EMBL/GenBank/DDBJ whole genome shotgun (WGS) entry which is preliminary data.</text>
</comment>
<keyword evidence="6 7" id="KW-0664">Pyridoxine biosynthesis</keyword>
<evidence type="ECO:0000256" key="9">
    <source>
        <dbReference type="PIRSR" id="PIRSR000190-2"/>
    </source>
</evidence>
<dbReference type="InterPro" id="IPR000659">
    <property type="entry name" value="Pyridox_Oxase"/>
</dbReference>
<dbReference type="Pfam" id="PF10590">
    <property type="entry name" value="PNP_phzG_C"/>
    <property type="match status" value="1"/>
</dbReference>
<dbReference type="PANTHER" id="PTHR10851">
    <property type="entry name" value="PYRIDOXINE-5-PHOSPHATE OXIDASE"/>
    <property type="match status" value="1"/>
</dbReference>
<dbReference type="FunFam" id="2.30.110.10:FF:000020">
    <property type="entry name" value="PNPO isoform 11"/>
    <property type="match status" value="1"/>
</dbReference>
<feature type="domain" description="Pyridoxamine 5'-phosphate oxidase N-terminal" evidence="11">
    <location>
        <begin position="38"/>
        <end position="161"/>
    </location>
</feature>
<dbReference type="RefSeq" id="WP_057480836.1">
    <property type="nucleotide sequence ID" value="NZ_BMWR01000006.1"/>
</dbReference>
<comment type="similarity">
    <text evidence="1 7">Belongs to the pyridoxamine 5'-phosphate oxidase family.</text>
</comment>
<comment type="catalytic activity">
    <reaction evidence="7">
        <text>pyridoxamine 5'-phosphate + O2 + H2O = pyridoxal 5'-phosphate + H2O2 + NH4(+)</text>
        <dbReference type="Rhea" id="RHEA:15817"/>
        <dbReference type="ChEBI" id="CHEBI:15377"/>
        <dbReference type="ChEBI" id="CHEBI:15379"/>
        <dbReference type="ChEBI" id="CHEBI:16240"/>
        <dbReference type="ChEBI" id="CHEBI:28938"/>
        <dbReference type="ChEBI" id="CHEBI:58451"/>
        <dbReference type="ChEBI" id="CHEBI:597326"/>
        <dbReference type="EC" id="1.4.3.5"/>
    </reaction>
</comment>
<evidence type="ECO:0000256" key="10">
    <source>
        <dbReference type="SAM" id="Coils"/>
    </source>
</evidence>
<feature type="binding site" evidence="8">
    <location>
        <begin position="9"/>
        <end position="12"/>
    </location>
    <ligand>
        <name>substrate</name>
    </ligand>
</feature>
<dbReference type="UniPathway" id="UPA01068">
    <property type="reaction ID" value="UER00304"/>
</dbReference>
<evidence type="ECO:0000256" key="7">
    <source>
        <dbReference type="HAMAP-Rule" id="MF_01629"/>
    </source>
</evidence>
<feature type="binding site" evidence="7 8">
    <location>
        <position position="68"/>
    </location>
    <ligand>
        <name>substrate</name>
    </ligand>
</feature>
<dbReference type="PANTHER" id="PTHR10851:SF0">
    <property type="entry name" value="PYRIDOXINE-5'-PHOSPHATE OXIDASE"/>
    <property type="match status" value="1"/>
</dbReference>
<feature type="binding site" evidence="7 8">
    <location>
        <position position="133"/>
    </location>
    <ligand>
        <name>substrate</name>
    </ligand>
</feature>
<evidence type="ECO:0000313" key="13">
    <source>
        <dbReference type="EMBL" id="KRG30228.1"/>
    </source>
</evidence>
<dbReference type="InterPro" id="IPR012349">
    <property type="entry name" value="Split_barrel_FMN-bd"/>
</dbReference>
<dbReference type="OrthoDB" id="9780392at2"/>
<gene>
    <name evidence="7" type="primary">pdxH</name>
    <name evidence="13" type="ORF">APR42_13665</name>
</gene>
<reference evidence="13" key="1">
    <citation type="submission" date="2015-10" db="EMBL/GenBank/DDBJ databases">
        <title>Draft genome sequence of Salegentibacter mishustinae KCTC 12263.</title>
        <authorList>
            <person name="Lin W."/>
            <person name="Zheng Q."/>
        </authorList>
    </citation>
    <scope>NUCLEOTIDE SEQUENCE [LARGE SCALE GENOMIC DNA]</scope>
    <source>
        <strain evidence="13">KCTC 12263</strain>
    </source>
</reference>
<dbReference type="InterPro" id="IPR011576">
    <property type="entry name" value="Pyridox_Oxase_N"/>
</dbReference>
<feature type="binding site" evidence="7 8">
    <location>
        <begin position="193"/>
        <end position="195"/>
    </location>
    <ligand>
        <name>substrate</name>
    </ligand>
</feature>
<keyword evidence="4 7" id="KW-0288">FMN</keyword>
<keyword evidence="14" id="KW-1185">Reference proteome</keyword>
<comment type="cofactor">
    <cofactor evidence="7 9">
        <name>FMN</name>
        <dbReference type="ChEBI" id="CHEBI:58210"/>
    </cofactor>
    <text evidence="7 9">Binds 1 FMN per subunit.</text>
</comment>
<dbReference type="GO" id="GO:0004733">
    <property type="term" value="F:pyridoxamine phosphate oxidase activity"/>
    <property type="evidence" value="ECO:0007669"/>
    <property type="project" value="UniProtKB-UniRule"/>
</dbReference>
<comment type="function">
    <text evidence="7">Catalyzes the oxidation of either pyridoxine 5'-phosphate (PNP) or pyridoxamine 5'-phosphate (PMP) into pyridoxal 5'-phosphate (PLP).</text>
</comment>
<dbReference type="InterPro" id="IPR019576">
    <property type="entry name" value="Pyridoxamine_oxidase_dimer_C"/>
</dbReference>
<feature type="binding site" evidence="7 9">
    <location>
        <position position="85"/>
    </location>
    <ligand>
        <name>FMN</name>
        <dbReference type="ChEBI" id="CHEBI:58210"/>
    </ligand>
</feature>
<dbReference type="InterPro" id="IPR019740">
    <property type="entry name" value="Pyridox_Oxase_CS"/>
</dbReference>
<evidence type="ECO:0000259" key="12">
    <source>
        <dbReference type="Pfam" id="PF10590"/>
    </source>
</evidence>
<dbReference type="GO" id="GO:0010181">
    <property type="term" value="F:FMN binding"/>
    <property type="evidence" value="ECO:0007669"/>
    <property type="project" value="UniProtKB-UniRule"/>
</dbReference>